<proteinExistence type="predicted"/>
<accession>A0A9X3NH19</accession>
<dbReference type="EMBL" id="JAPDDP010000087">
    <property type="protein sequence ID" value="MDA0184800.1"/>
    <property type="molecule type" value="Genomic_DNA"/>
</dbReference>
<protein>
    <submittedName>
        <fullName evidence="2">Uncharacterized protein</fullName>
    </submittedName>
</protein>
<dbReference type="AlphaFoldDB" id="A0A9X3NH19"/>
<evidence type="ECO:0000313" key="2">
    <source>
        <dbReference type="EMBL" id="MDA0184800.1"/>
    </source>
</evidence>
<sequence>MDNHRSRRRPTPAIIVAFLALFVALTGTAAAAVIIDSPDDLGDRVVTQRAMAAGSVSGSQLTDRAVHGVHMVHPVIRARVLKNGDVPLLGFEELDTRRLGPGLYQVDFSGFDLDGRTLKNCAITANPRINVPTNTPTFAMVSSGDSLTATIAVYQVLPTGGAKLADNEFDVVASC</sequence>
<feature type="chain" id="PRO_5040905800" evidence="1">
    <location>
        <begin position="32"/>
        <end position="175"/>
    </location>
</feature>
<feature type="signal peptide" evidence="1">
    <location>
        <begin position="1"/>
        <end position="31"/>
    </location>
</feature>
<comment type="caution">
    <text evidence="2">The sequence shown here is derived from an EMBL/GenBank/DDBJ whole genome shotgun (WGS) entry which is preliminary data.</text>
</comment>
<evidence type="ECO:0000313" key="3">
    <source>
        <dbReference type="Proteomes" id="UP001147653"/>
    </source>
</evidence>
<gene>
    <name evidence="2" type="ORF">OJ997_31145</name>
</gene>
<name>A0A9X3NH19_9ACTN</name>
<reference evidence="2" key="1">
    <citation type="submission" date="2022-10" db="EMBL/GenBank/DDBJ databases">
        <title>The WGS of Solirubrobacter phytolaccae KCTC 29190.</title>
        <authorList>
            <person name="Jiang Z."/>
        </authorList>
    </citation>
    <scope>NUCLEOTIDE SEQUENCE</scope>
    <source>
        <strain evidence="2">KCTC 29190</strain>
    </source>
</reference>
<keyword evidence="1" id="KW-0732">Signal</keyword>
<dbReference type="RefSeq" id="WP_270029256.1">
    <property type="nucleotide sequence ID" value="NZ_JAPDDP010000087.1"/>
</dbReference>
<evidence type="ECO:0000256" key="1">
    <source>
        <dbReference type="SAM" id="SignalP"/>
    </source>
</evidence>
<keyword evidence="3" id="KW-1185">Reference proteome</keyword>
<dbReference type="Proteomes" id="UP001147653">
    <property type="component" value="Unassembled WGS sequence"/>
</dbReference>
<organism evidence="2 3">
    <name type="scientific">Solirubrobacter phytolaccae</name>
    <dbReference type="NCBI Taxonomy" id="1404360"/>
    <lineage>
        <taxon>Bacteria</taxon>
        <taxon>Bacillati</taxon>
        <taxon>Actinomycetota</taxon>
        <taxon>Thermoleophilia</taxon>
        <taxon>Solirubrobacterales</taxon>
        <taxon>Solirubrobacteraceae</taxon>
        <taxon>Solirubrobacter</taxon>
    </lineage>
</organism>